<comment type="caution">
    <text evidence="12">The sequence shown here is derived from an EMBL/GenBank/DDBJ whole genome shotgun (WGS) entry which is preliminary data.</text>
</comment>
<keyword evidence="4" id="KW-0677">Repeat</keyword>
<dbReference type="Proteomes" id="UP000578686">
    <property type="component" value="Unassembled WGS sequence"/>
</dbReference>
<dbReference type="PANTHER" id="PTHR22683:SF1">
    <property type="entry name" value="TYPE VII SECRETION SYSTEM PROTEIN ESSC"/>
    <property type="match status" value="1"/>
</dbReference>
<keyword evidence="6 9" id="KW-0067">ATP-binding</keyword>
<dbReference type="RefSeq" id="WP_167970270.1">
    <property type="nucleotide sequence ID" value="NZ_BHZG01000270.1"/>
</dbReference>
<feature type="domain" description="FtsK" evidence="11">
    <location>
        <begin position="1105"/>
        <end position="1288"/>
    </location>
</feature>
<evidence type="ECO:0000256" key="4">
    <source>
        <dbReference type="ARBA" id="ARBA00022737"/>
    </source>
</evidence>
<keyword evidence="3 10" id="KW-0812">Transmembrane</keyword>
<dbReference type="NCBIfam" id="TIGR03925">
    <property type="entry name" value="T7SS_EccC_b"/>
    <property type="match status" value="1"/>
</dbReference>
<feature type="binding site" evidence="9">
    <location>
        <begin position="1122"/>
        <end position="1129"/>
    </location>
    <ligand>
        <name>ATP</name>
        <dbReference type="ChEBI" id="CHEBI:30616"/>
    </ligand>
</feature>
<sequence length="1326" mass="143611">MTPTTVFRRPPRAVQPSVPQEDLVLKAPPELPEPEDGNIWMVALPAVSGLGSVLYMLTMGRGAMGYVIGAMFLVSCLAMVIGTVIRQKGNAKSKIRHERRQFLRYLERTRVDVRETARLQRTALEWNAPAAPALWCVAAGPRLWERRAADPDFGVVRVGSGPRYLATPLVPGESAPAEDLDPLSSVALKRFIDTHSVVPALPVQLALRRFAAVTITSPHDPDAARAAFRAIVAHAVTFHSPTNLRLVICARDPEDEAWSWAKWLPHAHHPDESDHVGPVRMMHSHLSVLEERLGAELSRRTRFNRNADPDPELPHLLVVLDDGLALGTEAVLDPGGLHGVTVLDVAGAAPALTAGHGVHLDIAEDGTFAVLAGDSRDELGAADRLSVPEAAALADQLAPFRPEVSSSGGDVEDLATADNTLPSLLNVPDPGRLDLDTLWRSRPMRDRLRVPIGVSADGGLLELDIKESAQNGMGPHGLLVGATGSGKSELLRTLVLGMAATHSSDQLNLVLVDFKGGATFAGMAELPHVAAVITNLEDNLTLVDRMKEAISGEMNRRQEVLRDAGNLVSIRDYDRARQRGADLSPLPSLFIVVDEFSELLSQKPDFADLFVQIGRLGRSLGLHLLLASQRLDEGRLRGLEAHLSYRIGLRTFSEQESRSAIGVPDAHHLPSAPGHGYLKTDTGSLKRFRAAYVSGPYRADEEAAGGLGLGGALAVRPFPVRHVPVPAELREPEAAPTRAADEFGESEELGTTVLGVMVEQMVGQGVQAHQVWMPPLEAPDSLDTLFGDLAVREGRGFGASPDRPALTAVLGLVDRPFHQRRDPMQLDLSGAGGHTAIVGGPHSGKSTAVRTMITSLAMRHTPREVQFYCLDFSGTLFPLAGLPHVGGVAGRTDAESVHRTVSEVLEIMENRESRFRELGIDSMATYRAARARGEHGDDPYGDIFLVVDGWQVLRQSFETIEANLMGLAGRMLTYGVHLVVTGNRWMDLRMALRDVMGTKVELKLGDALDSEVDRKLQRTIPAGRPGRGITHDKAHFLTAVPRADGRCTSDALADGVADLVRRVTDAWPGAPAPAVRMLPARYDLSSVSRADQGDGVVVALEGNRLEPVVFAPGGDTGLLLIGDTETGKTSLLRSVARQVVDRWSPEEAKLIILDHRMTMLREFEGPHLLGYSTTHERSMEVVGGIAQGLKKRLPGSDVTPEQLRDRSWWTGPEIFLLVDDYDLVATSAGNPLRTLVEYLPQARGMGLHIYITRQAGGASRAVSDPVLSRMKELNYPAALLSIPRDETPIWGVRPAKRARGRALLMHRRLGNRSAQLVHQPSPLADG</sequence>
<evidence type="ECO:0000313" key="13">
    <source>
        <dbReference type="Proteomes" id="UP000578686"/>
    </source>
</evidence>
<dbReference type="InterPro" id="IPR050206">
    <property type="entry name" value="FtsK/SpoIIIE/SftA"/>
</dbReference>
<dbReference type="PROSITE" id="PS50901">
    <property type="entry name" value="FTSK"/>
    <property type="match status" value="3"/>
</dbReference>
<reference evidence="12 13" key="1">
    <citation type="submission" date="2020-03" db="EMBL/GenBank/DDBJ databases">
        <title>Draft genome of Streptomyces sp. ventii, isolated from the Axial Seamount in the Pacific Ocean, and resequencing of the two type strains Streptomyces lonarensis strain NCL 716 and Streptomyces bohaiensis strain 11A07.</title>
        <authorList>
            <person name="Loughran R.M."/>
            <person name="Pfannmuller K.M."/>
            <person name="Wasson B.J."/>
            <person name="Deadmond M.C."/>
            <person name="Paddock B.E."/>
            <person name="Koyack M.J."/>
            <person name="Gallegos D.A."/>
            <person name="Mitchell E.A."/>
            <person name="Ushijima B."/>
            <person name="Saw J.H."/>
            <person name="Mcphail K.L."/>
            <person name="Videau P."/>
        </authorList>
    </citation>
    <scope>NUCLEOTIDE SEQUENCE [LARGE SCALE GENOMIC DNA]</scope>
    <source>
        <strain evidence="12 13">NCL716</strain>
    </source>
</reference>
<evidence type="ECO:0000256" key="5">
    <source>
        <dbReference type="ARBA" id="ARBA00022741"/>
    </source>
</evidence>
<comment type="subcellular location">
    <subcellularLocation>
        <location evidence="1">Cell membrane</location>
        <topology evidence="1">Multi-pass membrane protein</topology>
    </subcellularLocation>
</comment>
<feature type="transmembrane region" description="Helical" evidence="10">
    <location>
        <begin position="64"/>
        <end position="85"/>
    </location>
</feature>
<evidence type="ECO:0000256" key="1">
    <source>
        <dbReference type="ARBA" id="ARBA00004651"/>
    </source>
</evidence>
<evidence type="ECO:0000256" key="7">
    <source>
        <dbReference type="ARBA" id="ARBA00022989"/>
    </source>
</evidence>
<dbReference type="InterPro" id="IPR003593">
    <property type="entry name" value="AAA+_ATPase"/>
</dbReference>
<evidence type="ECO:0000259" key="11">
    <source>
        <dbReference type="PROSITE" id="PS50901"/>
    </source>
</evidence>
<keyword evidence="5 9" id="KW-0547">Nucleotide-binding</keyword>
<evidence type="ECO:0000313" key="12">
    <source>
        <dbReference type="EMBL" id="NJQ06309.1"/>
    </source>
</evidence>
<keyword evidence="7 10" id="KW-1133">Transmembrane helix</keyword>
<dbReference type="EMBL" id="JAAVJD010000076">
    <property type="protein sequence ID" value="NJQ06309.1"/>
    <property type="molecule type" value="Genomic_DNA"/>
</dbReference>
<feature type="transmembrane region" description="Helical" evidence="10">
    <location>
        <begin position="39"/>
        <end position="57"/>
    </location>
</feature>
<dbReference type="InterPro" id="IPR023837">
    <property type="entry name" value="EccCb-like_Actinobacteria"/>
</dbReference>
<dbReference type="GO" id="GO:0005886">
    <property type="term" value="C:plasma membrane"/>
    <property type="evidence" value="ECO:0007669"/>
    <property type="project" value="UniProtKB-SubCell"/>
</dbReference>
<keyword evidence="2" id="KW-1003">Cell membrane</keyword>
<dbReference type="InterPro" id="IPR023836">
    <property type="entry name" value="EccCa-like_Actinobacteria"/>
</dbReference>
<feature type="domain" description="FtsK" evidence="11">
    <location>
        <begin position="821"/>
        <end position="1011"/>
    </location>
</feature>
<dbReference type="GO" id="GO:0005524">
    <property type="term" value="F:ATP binding"/>
    <property type="evidence" value="ECO:0007669"/>
    <property type="project" value="UniProtKB-UniRule"/>
</dbReference>
<evidence type="ECO:0000256" key="6">
    <source>
        <dbReference type="ARBA" id="ARBA00022840"/>
    </source>
</evidence>
<dbReference type="SMART" id="SM00382">
    <property type="entry name" value="AAA"/>
    <property type="match status" value="3"/>
</dbReference>
<dbReference type="PANTHER" id="PTHR22683">
    <property type="entry name" value="SPORULATION PROTEIN RELATED"/>
    <property type="match status" value="1"/>
</dbReference>
<keyword evidence="8 10" id="KW-0472">Membrane</keyword>
<keyword evidence="13" id="KW-1185">Reference proteome</keyword>
<feature type="domain" description="FtsK" evidence="11">
    <location>
        <begin position="458"/>
        <end position="658"/>
    </location>
</feature>
<accession>A0A7X6D158</accession>
<gene>
    <name evidence="12" type="primary">eccCa</name>
    <name evidence="12" type="ORF">HCN56_12130</name>
</gene>
<feature type="binding site" evidence="9">
    <location>
        <begin position="481"/>
        <end position="488"/>
    </location>
    <ligand>
        <name>ATP</name>
        <dbReference type="ChEBI" id="CHEBI:30616"/>
    </ligand>
</feature>
<evidence type="ECO:0000256" key="10">
    <source>
        <dbReference type="SAM" id="Phobius"/>
    </source>
</evidence>
<dbReference type="Gene3D" id="3.40.50.300">
    <property type="entry name" value="P-loop containing nucleotide triphosphate hydrolases"/>
    <property type="match status" value="4"/>
</dbReference>
<evidence type="ECO:0000256" key="3">
    <source>
        <dbReference type="ARBA" id="ARBA00022692"/>
    </source>
</evidence>
<evidence type="ECO:0000256" key="9">
    <source>
        <dbReference type="PROSITE-ProRule" id="PRU00289"/>
    </source>
</evidence>
<dbReference type="NCBIfam" id="TIGR03924">
    <property type="entry name" value="T7SS_EccC_a"/>
    <property type="match status" value="1"/>
</dbReference>
<protein>
    <submittedName>
        <fullName evidence="12">Type VII secretion protein EccCa</fullName>
    </submittedName>
</protein>
<dbReference type="GO" id="GO:0003677">
    <property type="term" value="F:DNA binding"/>
    <property type="evidence" value="ECO:0007669"/>
    <property type="project" value="InterPro"/>
</dbReference>
<dbReference type="SUPFAM" id="SSF52540">
    <property type="entry name" value="P-loop containing nucleoside triphosphate hydrolases"/>
    <property type="match status" value="3"/>
</dbReference>
<organism evidence="12 13">
    <name type="scientific">Streptomyces lonarensis</name>
    <dbReference type="NCBI Taxonomy" id="700599"/>
    <lineage>
        <taxon>Bacteria</taxon>
        <taxon>Bacillati</taxon>
        <taxon>Actinomycetota</taxon>
        <taxon>Actinomycetes</taxon>
        <taxon>Kitasatosporales</taxon>
        <taxon>Streptomycetaceae</taxon>
        <taxon>Streptomyces</taxon>
    </lineage>
</organism>
<feature type="binding site" evidence="9">
    <location>
        <begin position="839"/>
        <end position="846"/>
    </location>
    <ligand>
        <name>ATP</name>
        <dbReference type="ChEBI" id="CHEBI:30616"/>
    </ligand>
</feature>
<evidence type="ECO:0000256" key="2">
    <source>
        <dbReference type="ARBA" id="ARBA00022475"/>
    </source>
</evidence>
<dbReference type="Pfam" id="PF01580">
    <property type="entry name" value="FtsK_SpoIIIE"/>
    <property type="match status" value="2"/>
</dbReference>
<evidence type="ECO:0000256" key="8">
    <source>
        <dbReference type="ARBA" id="ARBA00023136"/>
    </source>
</evidence>
<dbReference type="InterPro" id="IPR002543">
    <property type="entry name" value="FtsK_dom"/>
</dbReference>
<dbReference type="InterPro" id="IPR027417">
    <property type="entry name" value="P-loop_NTPase"/>
</dbReference>
<proteinExistence type="predicted"/>
<name>A0A7X6D158_9ACTN</name>